<evidence type="ECO:0000256" key="1">
    <source>
        <dbReference type="SAM" id="MobiDB-lite"/>
    </source>
</evidence>
<evidence type="ECO:0000313" key="3">
    <source>
        <dbReference type="Proteomes" id="UP000816034"/>
    </source>
</evidence>
<dbReference type="GeneID" id="68098023"/>
<reference evidence="2 3" key="1">
    <citation type="journal article" date="2018" name="BMC Genomics">
        <title>The genome of Naegleria lovaniensis, the basis for a comparative approach to unravel pathogenicity factors of the human pathogenic amoeba N. fowleri.</title>
        <authorList>
            <person name="Liechti N."/>
            <person name="Schurch N."/>
            <person name="Bruggmann R."/>
            <person name="Wittwer M."/>
        </authorList>
    </citation>
    <scope>NUCLEOTIDE SEQUENCE [LARGE SCALE GENOMIC DNA]</scope>
    <source>
        <strain evidence="2 3">ATCC 30569</strain>
    </source>
</reference>
<dbReference type="AlphaFoldDB" id="A0AA88GJZ6"/>
<feature type="compositionally biased region" description="Acidic residues" evidence="1">
    <location>
        <begin position="102"/>
        <end position="118"/>
    </location>
</feature>
<feature type="compositionally biased region" description="Low complexity" evidence="1">
    <location>
        <begin position="1"/>
        <end position="17"/>
    </location>
</feature>
<accession>A0AA88GJZ6</accession>
<dbReference type="Proteomes" id="UP000816034">
    <property type="component" value="Unassembled WGS sequence"/>
</dbReference>
<feature type="region of interest" description="Disordered" evidence="1">
    <location>
        <begin position="1"/>
        <end position="51"/>
    </location>
</feature>
<dbReference type="RefSeq" id="XP_044548045.1">
    <property type="nucleotide sequence ID" value="XM_044695332.1"/>
</dbReference>
<organism evidence="2 3">
    <name type="scientific">Naegleria lovaniensis</name>
    <name type="common">Amoeba</name>
    <dbReference type="NCBI Taxonomy" id="51637"/>
    <lineage>
        <taxon>Eukaryota</taxon>
        <taxon>Discoba</taxon>
        <taxon>Heterolobosea</taxon>
        <taxon>Tetramitia</taxon>
        <taxon>Eutetramitia</taxon>
        <taxon>Vahlkampfiidae</taxon>
        <taxon>Naegleria</taxon>
    </lineage>
</organism>
<dbReference type="EMBL" id="PYSW02000024">
    <property type="protein sequence ID" value="KAG2382366.1"/>
    <property type="molecule type" value="Genomic_DNA"/>
</dbReference>
<protein>
    <submittedName>
        <fullName evidence="2">Uncharacterized protein</fullName>
    </submittedName>
</protein>
<name>A0AA88GJZ6_NAELO</name>
<evidence type="ECO:0000313" key="2">
    <source>
        <dbReference type="EMBL" id="KAG2382366.1"/>
    </source>
</evidence>
<feature type="region of interest" description="Disordered" evidence="1">
    <location>
        <begin position="187"/>
        <end position="211"/>
    </location>
</feature>
<keyword evidence="3" id="KW-1185">Reference proteome</keyword>
<feature type="region of interest" description="Disordered" evidence="1">
    <location>
        <begin position="101"/>
        <end position="127"/>
    </location>
</feature>
<comment type="caution">
    <text evidence="2">The sequence shown here is derived from an EMBL/GenBank/DDBJ whole genome shotgun (WGS) entry which is preliminary data.</text>
</comment>
<gene>
    <name evidence="2" type="ORF">C9374_005568</name>
</gene>
<proteinExistence type="predicted"/>
<sequence>MGNRSSTSSFSSKEISSANHTQRQHTFEPAKPFTISPPRPKKELLKGKSHNTIMIHHSHDKTNHLDYSKPSQSITRFGSLPATFKSKKVYPVNVHEKFSCTTDDEDDEFSESSEDEEDTQRTSPVQLIPNSREVFQALFKKSEKLLDELSNDAKRKTMVTNNDCILQQSKSTIRSISDPVAILSRKHSVSRRRSYSLSPPPKTKGSSSSSLVNLGNNEIAIIVTRPTTLSSVTSECPSTDTSELFIRKPLYMHHHRQTKLW</sequence>